<reference evidence="1" key="1">
    <citation type="journal article" date="2003" name="Genome Biol.">
        <title>An integrated gene annotation and transcriptional profiling approach towards the full gene content of the Drosophila genome.</title>
        <authorList>
            <person name="Hild M."/>
            <person name="Beckmann B."/>
            <person name="Haas S.A."/>
            <person name="Koch B."/>
            <person name="Solovyev V."/>
            <person name="Busold C."/>
            <person name="Fellenberg K."/>
            <person name="Boutros M."/>
            <person name="Vingron M."/>
            <person name="Sauer F."/>
            <person name="Hoheisel J.D."/>
            <person name="Paro R."/>
        </authorList>
    </citation>
    <scope>NUCLEOTIDE SEQUENCE</scope>
</reference>
<proteinExistence type="predicted"/>
<dbReference type="EMBL" id="BK002216">
    <property type="protein sequence ID" value="DAA03059.1"/>
    <property type="molecule type" value="Genomic_DNA"/>
</dbReference>
<accession>Q6IL00</accession>
<sequence>MAQSSRPGDGNLFLAPGTSRTKYGMWYRCECIGKPILLISQEQSVANSFTKLNILNLSILSIHISPCFSLPGTTVQSCDSFCIWLQQYLVANLANVSTAFRLLPAVAPRPSASSDSPDSAPVTPSGWYWIAWFGPVFVFAFGLGPHFCVQMLWPSGELFNCLSQPPGGSLFGLLICKQSCQLNEIEMSKLDNVCAMGNRGFGCDDSAEKITPVLHWRRR</sequence>
<evidence type="ECO:0000313" key="1">
    <source>
        <dbReference type="EMBL" id="DAA03059.1"/>
    </source>
</evidence>
<name>Q6IL00_DROME</name>
<protein>
    <submittedName>
        <fullName evidence="1">HDC10933</fullName>
    </submittedName>
</protein>
<organism evidence="1">
    <name type="scientific">Drosophila melanogaster</name>
    <name type="common">Fruit fly</name>
    <dbReference type="NCBI Taxonomy" id="7227"/>
    <lineage>
        <taxon>Eukaryota</taxon>
        <taxon>Metazoa</taxon>
        <taxon>Ecdysozoa</taxon>
        <taxon>Arthropoda</taxon>
        <taxon>Hexapoda</taxon>
        <taxon>Insecta</taxon>
        <taxon>Pterygota</taxon>
        <taxon>Neoptera</taxon>
        <taxon>Endopterygota</taxon>
        <taxon>Diptera</taxon>
        <taxon>Brachycera</taxon>
        <taxon>Muscomorpha</taxon>
        <taxon>Ephydroidea</taxon>
        <taxon>Drosophilidae</taxon>
        <taxon>Drosophila</taxon>
        <taxon>Sophophora</taxon>
    </lineage>
</organism>
<gene>
    <name evidence="1" type="ORF">HDC10933</name>
</gene>
<dbReference type="AlphaFoldDB" id="Q6IL00"/>